<gene>
    <name evidence="1" type="ORF">S23_38310</name>
</gene>
<keyword evidence="2" id="KW-1185">Reference proteome</keyword>
<name>A0AAI8MEB6_9BRAD</name>
<organism evidence="1 2">
    <name type="scientific">Bradyrhizobium cosmicum</name>
    <dbReference type="NCBI Taxonomy" id="1404864"/>
    <lineage>
        <taxon>Bacteria</taxon>
        <taxon>Pseudomonadati</taxon>
        <taxon>Pseudomonadota</taxon>
        <taxon>Alphaproteobacteria</taxon>
        <taxon>Hyphomicrobiales</taxon>
        <taxon>Nitrobacteraceae</taxon>
        <taxon>Bradyrhizobium</taxon>
    </lineage>
</organism>
<dbReference type="Proteomes" id="UP000007886">
    <property type="component" value="Chromosome"/>
</dbReference>
<proteinExistence type="predicted"/>
<sequence>MATYEFPLLLLHEASHDWNLVGNAISAGQTVSASVDVRSDGGGFWTTSLNDVQLWDRFQPLLWRAVRQLANGGVNRLVVSRRDQLQPWPGNLTSYGAVAFGDGALFDDGAGFEQSVIDVVTSGAAALRATSLVLDFVNCGDLLGGEAFSIDHQTFGWRMYEIGSVEEIGGGLIKVTFNPPLREAVADGTQVEFDRPRCVMKLQSAAAMNLNLTVLPYTKATVKLVEAKYQ</sequence>
<dbReference type="RefSeq" id="WP_015686313.1">
    <property type="nucleotide sequence ID" value="NC_017082.1"/>
</dbReference>
<accession>A0AAI8MEB6</accession>
<dbReference type="KEGG" id="brs:S23_38310"/>
<evidence type="ECO:0000313" key="1">
    <source>
        <dbReference type="EMBL" id="BAL77026.1"/>
    </source>
</evidence>
<dbReference type="AlphaFoldDB" id="A0AAI8MEB6"/>
<protein>
    <submittedName>
        <fullName evidence="1">Uncharacterized protein</fullName>
    </submittedName>
</protein>
<dbReference type="EMBL" id="AP012279">
    <property type="protein sequence ID" value="BAL77026.1"/>
    <property type="molecule type" value="Genomic_DNA"/>
</dbReference>
<reference evidence="1 2" key="1">
    <citation type="journal article" date="2012" name="Microbes Environ.">
        <title>Complete genome sequence of Bradyrhizobium sp. S23321: insights into symbiosis evolution in soil oligotrophs.</title>
        <authorList>
            <person name="Okubo T."/>
            <person name="Tsukui T."/>
            <person name="Maita H."/>
            <person name="Okamoto S."/>
            <person name="Oshima K."/>
            <person name="Fujisawa T."/>
            <person name="Saito A."/>
            <person name="Futamata H."/>
            <person name="Hattori R."/>
            <person name="Shimomura Y."/>
            <person name="Haruta S."/>
            <person name="Morimoto S."/>
            <person name="Wang Y."/>
            <person name="Sakai Y."/>
            <person name="Hattori M."/>
            <person name="Aizawa S."/>
            <person name="Nagashima K.V.P."/>
            <person name="Masuda S."/>
            <person name="Hattori T."/>
            <person name="Yamashita A."/>
            <person name="Bao Z."/>
            <person name="Hayatsu M."/>
            <person name="Kajiya-Kanegae H."/>
            <person name="Yoshinaga I."/>
            <person name="Sakamoto K."/>
            <person name="Toyota K."/>
            <person name="Nakao M."/>
            <person name="Kohara M."/>
            <person name="Anda M."/>
            <person name="Niwa R."/>
            <person name="Jung-Hwan P."/>
            <person name="Sameshima-Saito R."/>
            <person name="Tokuda S."/>
            <person name="Yamamoto S."/>
            <person name="Yamamoto S."/>
            <person name="Yokoyama T."/>
            <person name="Akutsu T."/>
            <person name="Nakamura Y."/>
            <person name="Nakahira-Yanaka Y."/>
            <person name="Takada Hoshino Y."/>
            <person name="Hirakawa H."/>
            <person name="Mitsui H."/>
            <person name="Terasawa K."/>
            <person name="Itakura M."/>
            <person name="Sato S."/>
            <person name="Ikeda-Ohtsubo W."/>
            <person name="Sakakura N."/>
            <person name="Kaminuma E."/>
            <person name="Minamisawa K."/>
        </authorList>
    </citation>
    <scope>NUCLEOTIDE SEQUENCE [LARGE SCALE GENOMIC DNA]</scope>
    <source>
        <strain evidence="1 2">S23321</strain>
    </source>
</reference>
<evidence type="ECO:0000313" key="2">
    <source>
        <dbReference type="Proteomes" id="UP000007886"/>
    </source>
</evidence>